<feature type="domain" description="HNH nuclease" evidence="2">
    <location>
        <begin position="160"/>
        <end position="246"/>
    </location>
</feature>
<accession>A0ABR4G0X0</accession>
<feature type="region of interest" description="Disordered" evidence="1">
    <location>
        <begin position="186"/>
        <end position="207"/>
    </location>
</feature>
<evidence type="ECO:0000313" key="3">
    <source>
        <dbReference type="EMBL" id="KAL2789165.1"/>
    </source>
</evidence>
<reference evidence="3 4" key="1">
    <citation type="submission" date="2024-07" db="EMBL/GenBank/DDBJ databases">
        <title>Section-level genome sequencing and comparative genomics of Aspergillus sections Usti and Cavernicolus.</title>
        <authorList>
            <consortium name="Lawrence Berkeley National Laboratory"/>
            <person name="Nybo J.L."/>
            <person name="Vesth T.C."/>
            <person name="Theobald S."/>
            <person name="Frisvad J.C."/>
            <person name="Larsen T.O."/>
            <person name="Kjaerboelling I."/>
            <person name="Rothschild-Mancinelli K."/>
            <person name="Lyhne E.K."/>
            <person name="Kogle M.E."/>
            <person name="Barry K."/>
            <person name="Clum A."/>
            <person name="Na H."/>
            <person name="Ledsgaard L."/>
            <person name="Lin J."/>
            <person name="Lipzen A."/>
            <person name="Kuo A."/>
            <person name="Riley R."/>
            <person name="Mondo S."/>
            <person name="Labutti K."/>
            <person name="Haridas S."/>
            <person name="Pangalinan J."/>
            <person name="Salamov A.A."/>
            <person name="Simmons B.A."/>
            <person name="Magnuson J.K."/>
            <person name="Chen J."/>
            <person name="Drula E."/>
            <person name="Henrissat B."/>
            <person name="Wiebenga A."/>
            <person name="Lubbers R.J."/>
            <person name="Gomes A.C."/>
            <person name="Makela M.R."/>
            <person name="Stajich J."/>
            <person name="Grigoriev I.V."/>
            <person name="Mortensen U.H."/>
            <person name="De Vries R.P."/>
            <person name="Baker S.E."/>
            <person name="Andersen M.R."/>
        </authorList>
    </citation>
    <scope>NUCLEOTIDE SEQUENCE [LARGE SCALE GENOMIC DNA]</scope>
    <source>
        <strain evidence="3 4">CBS 209.92</strain>
    </source>
</reference>
<comment type="caution">
    <text evidence="3">The sequence shown here is derived from an EMBL/GenBank/DDBJ whole genome shotgun (WGS) entry which is preliminary data.</text>
</comment>
<organism evidence="3 4">
    <name type="scientific">Aspergillus keveii</name>
    <dbReference type="NCBI Taxonomy" id="714993"/>
    <lineage>
        <taxon>Eukaryota</taxon>
        <taxon>Fungi</taxon>
        <taxon>Dikarya</taxon>
        <taxon>Ascomycota</taxon>
        <taxon>Pezizomycotina</taxon>
        <taxon>Eurotiomycetes</taxon>
        <taxon>Eurotiomycetidae</taxon>
        <taxon>Eurotiales</taxon>
        <taxon>Aspergillaceae</taxon>
        <taxon>Aspergillus</taxon>
        <taxon>Aspergillus subgen. Nidulantes</taxon>
    </lineage>
</organism>
<evidence type="ECO:0000256" key="1">
    <source>
        <dbReference type="SAM" id="MobiDB-lite"/>
    </source>
</evidence>
<feature type="compositionally biased region" description="Polar residues" evidence="1">
    <location>
        <begin position="188"/>
        <end position="207"/>
    </location>
</feature>
<protein>
    <recommendedName>
        <fullName evidence="2">HNH nuclease domain-containing protein</fullName>
    </recommendedName>
</protein>
<proteinExistence type="predicted"/>
<dbReference type="Proteomes" id="UP001610563">
    <property type="component" value="Unassembled WGS sequence"/>
</dbReference>
<name>A0ABR4G0X0_9EURO</name>
<keyword evidence="4" id="KW-1185">Reference proteome</keyword>
<gene>
    <name evidence="3" type="ORF">BJX66DRAFT_339593</name>
</gene>
<evidence type="ECO:0000313" key="4">
    <source>
        <dbReference type="Proteomes" id="UP001610563"/>
    </source>
</evidence>
<sequence>MAQVAGRPRLEDQVAEQKLQLKAYQCCHDEHEDLRAASIGDSEDVHIYNHDGQIIGGTYQHGSITRSNLYDLCPIFLEFPPSTADSQTWAIFDLCADGSTASCYLGIVRLWRRETGGPIAVRPTERTAVRCIRSGSDNSQRLSSTKKDFRNQIRQRDQACAVTGYSRADFVGLETAHIVPIVPDQQEVRQQGDAQSWTTDTDPNLDIDSSTPALTPCGEEDFLSPRNGLLNTAVHIPFDLYEWAINPQDGYKITVFYKQDTLVPIDGKFLSERPRSHGSEDSRVSGDGLRWHFEQAVLKNMKGTAGEEWPKWEDDLGEGCDHIAEIMKGPAPGERMELELENRLAGWTEHEQHERVS</sequence>
<dbReference type="InterPro" id="IPR003615">
    <property type="entry name" value="HNH_nuc"/>
</dbReference>
<dbReference type="Pfam" id="PF13391">
    <property type="entry name" value="HNH_2"/>
    <property type="match status" value="1"/>
</dbReference>
<dbReference type="EMBL" id="JBFTWV010000068">
    <property type="protein sequence ID" value="KAL2789165.1"/>
    <property type="molecule type" value="Genomic_DNA"/>
</dbReference>
<evidence type="ECO:0000259" key="2">
    <source>
        <dbReference type="Pfam" id="PF13391"/>
    </source>
</evidence>